<dbReference type="Proteomes" id="UP000070444">
    <property type="component" value="Unassembled WGS sequence"/>
</dbReference>
<evidence type="ECO:0000259" key="5">
    <source>
        <dbReference type="PROSITE" id="PS50280"/>
    </source>
</evidence>
<dbReference type="PANTHER" id="PTHR12197:SF251">
    <property type="entry name" value="EG:BACR7C10.4 PROTEIN"/>
    <property type="match status" value="1"/>
</dbReference>
<evidence type="ECO:0000256" key="1">
    <source>
        <dbReference type="ARBA" id="ARBA00022723"/>
    </source>
</evidence>
<dbReference type="PANTHER" id="PTHR12197">
    <property type="entry name" value="HISTONE-LYSINE N-METHYLTRANSFERASE SMYD"/>
    <property type="match status" value="1"/>
</dbReference>
<sequence length="583" mass="67635">METQTKEINSPLQKLVTNDSLLLYLNKNNLNFQLTPSSGRGIVALKKIEVNELVLKSSPLGFIPGKNSIDKDVCGQCCVKLSDTKRFWCSGCKSIAYCDQPCQLSSWIMGHKWECQYYQQQLLKYHKHAQNVVSKNNPGRWKEDTTAHWQEIVMLRRVCLSLWALNYLEIKAEQLTKNEKQVYIRLKLLWKAQSLLVSHINEFAPDQLAHFEKTAKIVRNQLELILPRYRFDNFGWLPNLSELIKLQAQFHCNNFDIHDSQLYAMGQGTFPIGSLFNHSCSPNVLVLYQHQTDHLTQRMISLCPIYKGQELTICYIDLIYSRQRRQLLLNSKYFFDCNCNRCFNENDDHDKLAQWIGLYKNHPPCNSPLYTAKFTNDHLRLVIKNFDIEENRLSENSLDDLVTLVKCIYIKNSKDVANNSQSLSKDFVSALMQLFIQDIILPIERNTPPKISKQVLNHLTTNSSEFQSLTSKFSNCLNSSDWLSSIMLGMTILTIYYLSYPLYHPIISLHYLTLTKALYNYALQYLKSHPSDMAVVYSCLGQWLKRAERMKELQVSETDCLIIDINQLRSDITKEISISSKNT</sequence>
<dbReference type="Pfam" id="PF01753">
    <property type="entry name" value="zf-MYND"/>
    <property type="match status" value="1"/>
</dbReference>
<dbReference type="OMA" id="WDLLEMC"/>
<evidence type="ECO:0000256" key="4">
    <source>
        <dbReference type="PROSITE-ProRule" id="PRU00134"/>
    </source>
</evidence>
<evidence type="ECO:0000313" key="8">
    <source>
        <dbReference type="Proteomes" id="UP000070444"/>
    </source>
</evidence>
<evidence type="ECO:0000256" key="2">
    <source>
        <dbReference type="ARBA" id="ARBA00022771"/>
    </source>
</evidence>
<reference evidence="7 8" key="1">
    <citation type="journal article" date="2015" name="Genome Biol. Evol.">
        <title>Phylogenomic analyses indicate that early fungi evolved digesting cell walls of algal ancestors of land plants.</title>
        <authorList>
            <person name="Chang Y."/>
            <person name="Wang S."/>
            <person name="Sekimoto S."/>
            <person name="Aerts A.L."/>
            <person name="Choi C."/>
            <person name="Clum A."/>
            <person name="LaButti K.M."/>
            <person name="Lindquist E.A."/>
            <person name="Yee Ngan C."/>
            <person name="Ohm R.A."/>
            <person name="Salamov A.A."/>
            <person name="Grigoriev I.V."/>
            <person name="Spatafora J.W."/>
            <person name="Berbee M.L."/>
        </authorList>
    </citation>
    <scope>NUCLEOTIDE SEQUENCE [LARGE SCALE GENOMIC DNA]</scope>
    <source>
        <strain evidence="7 8">NRRL 28638</strain>
    </source>
</reference>
<accession>A0A137PAD7</accession>
<dbReference type="PROSITE" id="PS50865">
    <property type="entry name" value="ZF_MYND_2"/>
    <property type="match status" value="1"/>
</dbReference>
<evidence type="ECO:0000259" key="6">
    <source>
        <dbReference type="PROSITE" id="PS50865"/>
    </source>
</evidence>
<keyword evidence="1" id="KW-0479">Metal-binding</keyword>
<organism evidence="7 8">
    <name type="scientific">Conidiobolus coronatus (strain ATCC 28846 / CBS 209.66 / NRRL 28638)</name>
    <name type="common">Delacroixia coronata</name>
    <dbReference type="NCBI Taxonomy" id="796925"/>
    <lineage>
        <taxon>Eukaryota</taxon>
        <taxon>Fungi</taxon>
        <taxon>Fungi incertae sedis</taxon>
        <taxon>Zoopagomycota</taxon>
        <taxon>Entomophthoromycotina</taxon>
        <taxon>Entomophthoromycetes</taxon>
        <taxon>Entomophthorales</taxon>
        <taxon>Ancylistaceae</taxon>
        <taxon>Conidiobolus</taxon>
    </lineage>
</organism>
<dbReference type="EMBL" id="KQ964464">
    <property type="protein sequence ID" value="KXN71914.1"/>
    <property type="molecule type" value="Genomic_DNA"/>
</dbReference>
<dbReference type="Gene3D" id="1.10.220.160">
    <property type="match status" value="1"/>
</dbReference>
<dbReference type="Gene3D" id="2.170.270.10">
    <property type="entry name" value="SET domain"/>
    <property type="match status" value="1"/>
</dbReference>
<dbReference type="GO" id="GO:0005634">
    <property type="term" value="C:nucleus"/>
    <property type="evidence" value="ECO:0007669"/>
    <property type="project" value="TreeGrafter"/>
</dbReference>
<gene>
    <name evidence="7" type="ORF">CONCODRAFT_78081</name>
</gene>
<protein>
    <submittedName>
        <fullName evidence="7">SET domain-containing protein</fullName>
    </submittedName>
</protein>
<feature type="domain" description="MYND-type" evidence="6">
    <location>
        <begin position="74"/>
        <end position="115"/>
    </location>
</feature>
<dbReference type="AlphaFoldDB" id="A0A137PAD7"/>
<dbReference type="InterPro" id="IPR050869">
    <property type="entry name" value="H3K4_H4K5_MeTrfase"/>
</dbReference>
<dbReference type="PROSITE" id="PS50280">
    <property type="entry name" value="SET"/>
    <property type="match status" value="1"/>
</dbReference>
<dbReference type="STRING" id="796925.A0A137PAD7"/>
<dbReference type="PROSITE" id="PS01360">
    <property type="entry name" value="ZF_MYND_1"/>
    <property type="match status" value="1"/>
</dbReference>
<feature type="domain" description="SET" evidence="5">
    <location>
        <begin position="30"/>
        <end position="316"/>
    </location>
</feature>
<dbReference type="InterPro" id="IPR046341">
    <property type="entry name" value="SET_dom_sf"/>
</dbReference>
<name>A0A137PAD7_CONC2</name>
<keyword evidence="2 4" id="KW-0863">Zinc-finger</keyword>
<evidence type="ECO:0000313" key="7">
    <source>
        <dbReference type="EMBL" id="KXN71914.1"/>
    </source>
</evidence>
<dbReference type="OrthoDB" id="5945798at2759"/>
<dbReference type="InterPro" id="IPR001214">
    <property type="entry name" value="SET_dom"/>
</dbReference>
<proteinExistence type="predicted"/>
<evidence type="ECO:0000256" key="3">
    <source>
        <dbReference type="ARBA" id="ARBA00022833"/>
    </source>
</evidence>
<keyword evidence="8" id="KW-1185">Reference proteome</keyword>
<dbReference type="GO" id="GO:0008270">
    <property type="term" value="F:zinc ion binding"/>
    <property type="evidence" value="ECO:0007669"/>
    <property type="project" value="UniProtKB-KW"/>
</dbReference>
<dbReference type="InterPro" id="IPR002893">
    <property type="entry name" value="Znf_MYND"/>
</dbReference>
<dbReference type="Gene3D" id="6.10.140.2220">
    <property type="match status" value="1"/>
</dbReference>
<keyword evidence="3" id="KW-0862">Zinc</keyword>
<dbReference type="SUPFAM" id="SSF82199">
    <property type="entry name" value="SET domain"/>
    <property type="match status" value="1"/>
</dbReference>
<dbReference type="Pfam" id="PF00856">
    <property type="entry name" value="SET"/>
    <property type="match status" value="1"/>
</dbReference>
<dbReference type="SUPFAM" id="SSF144232">
    <property type="entry name" value="HIT/MYND zinc finger-like"/>
    <property type="match status" value="1"/>
</dbReference>